<dbReference type="AlphaFoldDB" id="A0A1G2B818"/>
<dbReference type="EMBL" id="MHKD01000002">
    <property type="protein sequence ID" value="OGY85358.1"/>
    <property type="molecule type" value="Genomic_DNA"/>
</dbReference>
<keyword evidence="1" id="KW-0732">Signal</keyword>
<name>A0A1G2B818_9BACT</name>
<sequence length="415" mass="45327">MKRTHTFITIIILLGAALVSFPTPSSSNTVPQTTALAAATDTKKSALSPVERLPRIRYRNLKYQGAFRVPGDTINGTSFNYGGTAIAYNPDKNSLYMVGHDHHQKVAEIKIPQIVNGTSLTDLKTATFLQKFYDFSDGKVTEAGDYHTKVGGLLVYKNRLYGTAYEYYDANNSQILSHIISPLDISRPRDARGPYQVGTAGAGFVSGFMTQIPPVWQKLMGGPALTGQCCLAIVGRTSSGPAASVFDPTDLGKLEKPVPATQVVGYPLAHPLGTGWGTTSNLFNGTTVMAGAVWPEGTRSVLFFGRQGIGPWCYGTGAECNDPVVSYKGTHAYPYVYQIWAYDARDFVSVKNGEKQPWEIKPHDIWRLELPFADQNHVIGGVTYDTKNRRIFVSQLRGDNKLPVVHVFTIGGPLK</sequence>
<evidence type="ECO:0000313" key="2">
    <source>
        <dbReference type="EMBL" id="OGY85358.1"/>
    </source>
</evidence>
<evidence type="ECO:0000256" key="1">
    <source>
        <dbReference type="SAM" id="SignalP"/>
    </source>
</evidence>
<accession>A0A1G2B818</accession>
<evidence type="ECO:0000313" key="3">
    <source>
        <dbReference type="Proteomes" id="UP000176952"/>
    </source>
</evidence>
<dbReference type="Proteomes" id="UP000176952">
    <property type="component" value="Unassembled WGS sequence"/>
</dbReference>
<feature type="signal peptide" evidence="1">
    <location>
        <begin position="1"/>
        <end position="27"/>
    </location>
</feature>
<feature type="chain" id="PRO_5009582024" description="Glucose/Sorbosone dehydrogenase domain-containing protein" evidence="1">
    <location>
        <begin position="28"/>
        <end position="415"/>
    </location>
</feature>
<evidence type="ECO:0008006" key="4">
    <source>
        <dbReference type="Google" id="ProtNLM"/>
    </source>
</evidence>
<protein>
    <recommendedName>
        <fullName evidence="4">Glucose/Sorbosone dehydrogenase domain-containing protein</fullName>
    </recommendedName>
</protein>
<reference evidence="2 3" key="1">
    <citation type="journal article" date="2016" name="Nat. Commun.">
        <title>Thousands of microbial genomes shed light on interconnected biogeochemical processes in an aquifer system.</title>
        <authorList>
            <person name="Anantharaman K."/>
            <person name="Brown C.T."/>
            <person name="Hug L.A."/>
            <person name="Sharon I."/>
            <person name="Castelle C.J."/>
            <person name="Probst A.J."/>
            <person name="Thomas B.C."/>
            <person name="Singh A."/>
            <person name="Wilkins M.J."/>
            <person name="Karaoz U."/>
            <person name="Brodie E.L."/>
            <person name="Williams K.H."/>
            <person name="Hubbard S.S."/>
            <person name="Banfield J.F."/>
        </authorList>
    </citation>
    <scope>NUCLEOTIDE SEQUENCE [LARGE SCALE GENOMIC DNA]</scope>
</reference>
<comment type="caution">
    <text evidence="2">The sequence shown here is derived from an EMBL/GenBank/DDBJ whole genome shotgun (WGS) entry which is preliminary data.</text>
</comment>
<proteinExistence type="predicted"/>
<gene>
    <name evidence="2" type="ORF">A3F54_03020</name>
</gene>
<organism evidence="2 3">
    <name type="scientific">Candidatus Kerfeldbacteria bacterium RIFCSPHIGHO2_12_FULL_48_17</name>
    <dbReference type="NCBI Taxonomy" id="1798542"/>
    <lineage>
        <taxon>Bacteria</taxon>
        <taxon>Candidatus Kerfeldiibacteriota</taxon>
    </lineage>
</organism>